<gene>
    <name evidence="2" type="ORF">AWB68_06312</name>
</gene>
<feature type="compositionally biased region" description="Basic and acidic residues" evidence="1">
    <location>
        <begin position="74"/>
        <end position="87"/>
    </location>
</feature>
<proteinExistence type="predicted"/>
<dbReference type="EMBL" id="FCON02000111">
    <property type="protein sequence ID" value="SAL81916.1"/>
    <property type="molecule type" value="Genomic_DNA"/>
</dbReference>
<dbReference type="RefSeq" id="WP_235028597.1">
    <property type="nucleotide sequence ID" value="NZ_FCON02000111.1"/>
</dbReference>
<dbReference type="Proteomes" id="UP000054770">
    <property type="component" value="Unassembled WGS sequence"/>
</dbReference>
<feature type="region of interest" description="Disordered" evidence="1">
    <location>
        <begin position="40"/>
        <end position="101"/>
    </location>
</feature>
<comment type="caution">
    <text evidence="2">The sequence shown here is derived from an EMBL/GenBank/DDBJ whole genome shotgun (WGS) entry which is preliminary data.</text>
</comment>
<evidence type="ECO:0000313" key="2">
    <source>
        <dbReference type="EMBL" id="SAL81916.1"/>
    </source>
</evidence>
<dbReference type="AlphaFoldDB" id="A0A158KLA4"/>
<keyword evidence="3" id="KW-1185">Reference proteome</keyword>
<protein>
    <recommendedName>
        <fullName evidence="4">Integrase catalytic subunit</fullName>
    </recommendedName>
</protein>
<evidence type="ECO:0000313" key="3">
    <source>
        <dbReference type="Proteomes" id="UP000054770"/>
    </source>
</evidence>
<reference evidence="2" key="1">
    <citation type="submission" date="2016-01" db="EMBL/GenBank/DDBJ databases">
        <authorList>
            <person name="Peeters C."/>
        </authorList>
    </citation>
    <scope>NUCLEOTIDE SEQUENCE [LARGE SCALE GENOMIC DNA]</scope>
    <source>
        <strain evidence="2">LMG 22940</strain>
    </source>
</reference>
<name>A0A158KLA4_9BURK</name>
<organism evidence="2 3">
    <name type="scientific">Caballeronia choica</name>
    <dbReference type="NCBI Taxonomy" id="326476"/>
    <lineage>
        <taxon>Bacteria</taxon>
        <taxon>Pseudomonadati</taxon>
        <taxon>Pseudomonadota</taxon>
        <taxon>Betaproteobacteria</taxon>
        <taxon>Burkholderiales</taxon>
        <taxon>Burkholderiaceae</taxon>
        <taxon>Caballeronia</taxon>
    </lineage>
</organism>
<evidence type="ECO:0008006" key="4">
    <source>
        <dbReference type="Google" id="ProtNLM"/>
    </source>
</evidence>
<accession>A0A158KLA4</accession>
<evidence type="ECO:0000256" key="1">
    <source>
        <dbReference type="SAM" id="MobiDB-lite"/>
    </source>
</evidence>
<sequence>MLHAAERGSNLGNITAQLLRLLDRYSAAELQAAIEETLANGVAPHQNPGRLTLQRRRAAREQCRPSPSNRRNTGGKDKRVTPHRLDIYDQLAAEADPDKQD</sequence>